<evidence type="ECO:0000256" key="1">
    <source>
        <dbReference type="ARBA" id="ARBA00023015"/>
    </source>
</evidence>
<dbReference type="PROSITE" id="PS51742">
    <property type="entry name" value="PPC"/>
    <property type="match status" value="1"/>
</dbReference>
<protein>
    <submittedName>
        <fullName evidence="7">AT hook motif DNA-binding family protein</fullName>
    </submittedName>
    <submittedName>
        <fullName evidence="8">Putative PPC domain-containing protein</fullName>
    </submittedName>
</protein>
<dbReference type="PANTHER" id="PTHR31100">
    <property type="entry name" value="AT-HOOK MOTIF NUCLEAR-LOCALIZED PROTEIN 15"/>
    <property type="match status" value="1"/>
</dbReference>
<dbReference type="PANTHER" id="PTHR31100:SF63">
    <property type="entry name" value="AT-HOOK MOTIF NUCLEAR-LOCALIZED PROTEIN"/>
    <property type="match status" value="1"/>
</dbReference>
<dbReference type="Proteomes" id="UP000265566">
    <property type="component" value="Chromosome 1"/>
</dbReference>
<dbReference type="Proteomes" id="UP000002051">
    <property type="component" value="Unassembled WGS sequence"/>
</dbReference>
<dbReference type="SUPFAM" id="SSF117856">
    <property type="entry name" value="AF0104/ALDC/Ptd012-like"/>
    <property type="match status" value="1"/>
</dbReference>
<dbReference type="InterPro" id="IPR005175">
    <property type="entry name" value="PPC_dom"/>
</dbReference>
<evidence type="ECO:0000313" key="8">
    <source>
        <dbReference type="EMBL" id="RHN79235.1"/>
    </source>
</evidence>
<accession>A0A072VJR1</accession>
<proteinExistence type="predicted"/>
<keyword evidence="3" id="KW-0804">Transcription</keyword>
<keyword evidence="4" id="KW-0539">Nucleus</keyword>
<evidence type="ECO:0000256" key="5">
    <source>
        <dbReference type="SAM" id="MobiDB-lite"/>
    </source>
</evidence>
<dbReference type="HOGENOM" id="CLU_938014_0_0_1"/>
<evidence type="ECO:0000256" key="3">
    <source>
        <dbReference type="ARBA" id="ARBA00023163"/>
    </source>
</evidence>
<evidence type="ECO:0000259" key="6">
    <source>
        <dbReference type="PROSITE" id="PS51742"/>
    </source>
</evidence>
<keyword evidence="2 7" id="KW-0238">DNA-binding</keyword>
<evidence type="ECO:0000313" key="11">
    <source>
        <dbReference type="Proteomes" id="UP000265566"/>
    </source>
</evidence>
<organism evidence="7 10">
    <name type="scientific">Medicago truncatula</name>
    <name type="common">Barrel medic</name>
    <name type="synonym">Medicago tribuloides</name>
    <dbReference type="NCBI Taxonomy" id="3880"/>
    <lineage>
        <taxon>Eukaryota</taxon>
        <taxon>Viridiplantae</taxon>
        <taxon>Streptophyta</taxon>
        <taxon>Embryophyta</taxon>
        <taxon>Tracheophyta</taxon>
        <taxon>Spermatophyta</taxon>
        <taxon>Magnoliopsida</taxon>
        <taxon>eudicotyledons</taxon>
        <taxon>Gunneridae</taxon>
        <taxon>Pentapetalae</taxon>
        <taxon>rosids</taxon>
        <taxon>fabids</taxon>
        <taxon>Fabales</taxon>
        <taxon>Fabaceae</taxon>
        <taxon>Papilionoideae</taxon>
        <taxon>50 kb inversion clade</taxon>
        <taxon>NPAAA clade</taxon>
        <taxon>Hologalegina</taxon>
        <taxon>IRL clade</taxon>
        <taxon>Trifolieae</taxon>
        <taxon>Medicago</taxon>
    </lineage>
</organism>
<evidence type="ECO:0000313" key="10">
    <source>
        <dbReference type="Proteomes" id="UP000002051"/>
    </source>
</evidence>
<evidence type="ECO:0000313" key="9">
    <source>
        <dbReference type="EnsemblPlants" id="KEH41683"/>
    </source>
</evidence>
<dbReference type="Gramene" id="rna2989">
    <property type="protein sequence ID" value="RHN79235.1"/>
    <property type="gene ID" value="gene2989"/>
</dbReference>
<reference evidence="7 10" key="2">
    <citation type="journal article" date="2014" name="BMC Genomics">
        <title>An improved genome release (version Mt4.0) for the model legume Medicago truncatula.</title>
        <authorList>
            <person name="Tang H."/>
            <person name="Krishnakumar V."/>
            <person name="Bidwell S."/>
            <person name="Rosen B."/>
            <person name="Chan A."/>
            <person name="Zhou S."/>
            <person name="Gentzbittel L."/>
            <person name="Childs K.L."/>
            <person name="Yandell M."/>
            <person name="Gundlach H."/>
            <person name="Mayer K.F."/>
            <person name="Schwartz D.C."/>
            <person name="Town C.D."/>
        </authorList>
    </citation>
    <scope>GENOME REANNOTATION</scope>
    <source>
        <strain evidence="7">A17</strain>
        <strain evidence="9 10">cv. Jemalong A17</strain>
    </source>
</reference>
<reference evidence="9" key="3">
    <citation type="submission" date="2015-04" db="UniProtKB">
        <authorList>
            <consortium name="EnsemblPlants"/>
        </authorList>
    </citation>
    <scope>IDENTIFICATION</scope>
    <source>
        <strain evidence="9">cv. Jemalong A17</strain>
    </source>
</reference>
<gene>
    <name evidence="9" type="primary">25483496</name>
    <name evidence="7" type="ordered locus">MTR_1g053685</name>
    <name evidence="8" type="ORF">MtrunA17_Chr1g0175001</name>
</gene>
<sequence>MAYKRVIPISPSPESNNAFFENQSVRIPTLFSSSSVIVGSIVCPITTTDNNNGKLMGRTLEQPSSSRFIDLSPEQMKDVKASSSKKPKGRPIGSKNKSKELVVLNEKKQNLMEPILIKIPYGKDVVETLIDLARHQQVGITVRSGSGPVSGVTLLHPTTGAPTPPMIGTFDMISFSGTYINGDCHQIPPKLIAVPTGSSFSICFSGVGNEIFGGIVGGKVEAAGNVFITAALFKNPEFHRVSIINGTYQIDEGNPRDVGGIIPSVHHVVPESNNDYDIHMNDIDN</sequence>
<dbReference type="Gene3D" id="3.30.1330.80">
    <property type="entry name" value="Hypothetical protein, similar to alpha- acetolactate decarboxylase, domain 2"/>
    <property type="match status" value="1"/>
</dbReference>
<reference evidence="7 10" key="1">
    <citation type="journal article" date="2011" name="Nature">
        <title>The Medicago genome provides insight into the evolution of rhizobial symbioses.</title>
        <authorList>
            <person name="Young N.D."/>
            <person name="Debelle F."/>
            <person name="Oldroyd G.E."/>
            <person name="Geurts R."/>
            <person name="Cannon S.B."/>
            <person name="Udvardi M.K."/>
            <person name="Benedito V.A."/>
            <person name="Mayer K.F."/>
            <person name="Gouzy J."/>
            <person name="Schoof H."/>
            <person name="Van de Peer Y."/>
            <person name="Proost S."/>
            <person name="Cook D.R."/>
            <person name="Meyers B.C."/>
            <person name="Spannagl M."/>
            <person name="Cheung F."/>
            <person name="De Mita S."/>
            <person name="Krishnakumar V."/>
            <person name="Gundlach H."/>
            <person name="Zhou S."/>
            <person name="Mudge J."/>
            <person name="Bharti A.K."/>
            <person name="Murray J.D."/>
            <person name="Naoumkina M.A."/>
            <person name="Rosen B."/>
            <person name="Silverstein K.A."/>
            <person name="Tang H."/>
            <person name="Rombauts S."/>
            <person name="Zhao P.X."/>
            <person name="Zhou P."/>
            <person name="Barbe V."/>
            <person name="Bardou P."/>
            <person name="Bechner M."/>
            <person name="Bellec A."/>
            <person name="Berger A."/>
            <person name="Berges H."/>
            <person name="Bidwell S."/>
            <person name="Bisseling T."/>
            <person name="Choisne N."/>
            <person name="Couloux A."/>
            <person name="Denny R."/>
            <person name="Deshpande S."/>
            <person name="Dai X."/>
            <person name="Doyle J.J."/>
            <person name="Dudez A.M."/>
            <person name="Farmer A.D."/>
            <person name="Fouteau S."/>
            <person name="Franken C."/>
            <person name="Gibelin C."/>
            <person name="Gish J."/>
            <person name="Goldstein S."/>
            <person name="Gonzalez A.J."/>
            <person name="Green P.J."/>
            <person name="Hallab A."/>
            <person name="Hartog M."/>
            <person name="Hua A."/>
            <person name="Humphray S.J."/>
            <person name="Jeong D.H."/>
            <person name="Jing Y."/>
            <person name="Jocker A."/>
            <person name="Kenton S.M."/>
            <person name="Kim D.J."/>
            <person name="Klee K."/>
            <person name="Lai H."/>
            <person name="Lang C."/>
            <person name="Lin S."/>
            <person name="Macmil S.L."/>
            <person name="Magdelenat G."/>
            <person name="Matthews L."/>
            <person name="McCorrison J."/>
            <person name="Monaghan E.L."/>
            <person name="Mun J.H."/>
            <person name="Najar F.Z."/>
            <person name="Nicholson C."/>
            <person name="Noirot C."/>
            <person name="O'Bleness M."/>
            <person name="Paule C.R."/>
            <person name="Poulain J."/>
            <person name="Prion F."/>
            <person name="Qin B."/>
            <person name="Qu C."/>
            <person name="Retzel E.F."/>
            <person name="Riddle C."/>
            <person name="Sallet E."/>
            <person name="Samain S."/>
            <person name="Samson N."/>
            <person name="Sanders I."/>
            <person name="Saurat O."/>
            <person name="Scarpelli C."/>
            <person name="Schiex T."/>
            <person name="Segurens B."/>
            <person name="Severin A.J."/>
            <person name="Sherrier D.J."/>
            <person name="Shi R."/>
            <person name="Sims S."/>
            <person name="Singer S.R."/>
            <person name="Sinharoy S."/>
            <person name="Sterck L."/>
            <person name="Viollet A."/>
            <person name="Wang B.B."/>
            <person name="Wang K."/>
            <person name="Wang M."/>
            <person name="Wang X."/>
            <person name="Warfsmann J."/>
            <person name="Weissenbach J."/>
            <person name="White D.D."/>
            <person name="White J.D."/>
            <person name="Wiley G.B."/>
            <person name="Wincker P."/>
            <person name="Xing Y."/>
            <person name="Yang L."/>
            <person name="Yao Z."/>
            <person name="Ying F."/>
            <person name="Zhai J."/>
            <person name="Zhou L."/>
            <person name="Zuber A."/>
            <person name="Denarie J."/>
            <person name="Dixon R.A."/>
            <person name="May G.D."/>
            <person name="Schwartz D.C."/>
            <person name="Rogers J."/>
            <person name="Quetier F."/>
            <person name="Town C.D."/>
            <person name="Roe B.A."/>
        </authorList>
    </citation>
    <scope>NUCLEOTIDE SEQUENCE [LARGE SCALE GENOMIC DNA]</scope>
    <source>
        <strain evidence="7">A17</strain>
        <strain evidence="9 10">cv. Jemalong A17</strain>
    </source>
</reference>
<dbReference type="Pfam" id="PF03479">
    <property type="entry name" value="PCC"/>
    <property type="match status" value="1"/>
</dbReference>
<name>A0A072VJR1_MEDTR</name>
<dbReference type="EMBL" id="PSQE01000001">
    <property type="protein sequence ID" value="RHN79235.1"/>
    <property type="molecule type" value="Genomic_DNA"/>
</dbReference>
<dbReference type="OrthoDB" id="1373386at2759"/>
<feature type="region of interest" description="Disordered" evidence="5">
    <location>
        <begin position="57"/>
        <end position="99"/>
    </location>
</feature>
<evidence type="ECO:0000256" key="2">
    <source>
        <dbReference type="ARBA" id="ARBA00023125"/>
    </source>
</evidence>
<keyword evidence="1" id="KW-0805">Transcription regulation</keyword>
<feature type="domain" description="PPC" evidence="6">
    <location>
        <begin position="109"/>
        <end position="256"/>
    </location>
</feature>
<evidence type="ECO:0000256" key="4">
    <source>
        <dbReference type="ARBA" id="ARBA00023242"/>
    </source>
</evidence>
<dbReference type="KEGG" id="mtr:25483496"/>
<dbReference type="EMBL" id="CM001217">
    <property type="protein sequence ID" value="KEH41683.1"/>
    <property type="molecule type" value="Genomic_DNA"/>
</dbReference>
<dbReference type="STRING" id="3880.A0A072VJR1"/>
<dbReference type="GO" id="GO:0003680">
    <property type="term" value="F:minor groove of adenine-thymine-rich DNA binding"/>
    <property type="evidence" value="ECO:0000318"/>
    <property type="project" value="GO_Central"/>
</dbReference>
<evidence type="ECO:0000313" key="7">
    <source>
        <dbReference type="EMBL" id="KEH41683.1"/>
    </source>
</evidence>
<dbReference type="EnsemblPlants" id="KEH41683">
    <property type="protein sequence ID" value="KEH41683"/>
    <property type="gene ID" value="MTR_1g053685"/>
</dbReference>
<dbReference type="InterPro" id="IPR014476">
    <property type="entry name" value="AHL15-29"/>
</dbReference>
<reference evidence="8" key="5">
    <citation type="journal article" date="2018" name="Nat. Plants">
        <title>Whole-genome landscape of Medicago truncatula symbiotic genes.</title>
        <authorList>
            <person name="Pecrix Y."/>
            <person name="Gamas P."/>
            <person name="Carrere S."/>
        </authorList>
    </citation>
    <scope>NUCLEOTIDE SEQUENCE</scope>
    <source>
        <tissue evidence="8">Leaves</tissue>
    </source>
</reference>
<dbReference type="CDD" id="cd11378">
    <property type="entry name" value="DUF296"/>
    <property type="match status" value="1"/>
</dbReference>
<keyword evidence="10" id="KW-1185">Reference proteome</keyword>
<dbReference type="GO" id="GO:0005634">
    <property type="term" value="C:nucleus"/>
    <property type="evidence" value="ECO:0000318"/>
    <property type="project" value="GO_Central"/>
</dbReference>
<reference evidence="11" key="4">
    <citation type="journal article" date="2018" name="Nat. Plants">
        <title>Whole-genome landscape of Medicago truncatula symbiotic genes.</title>
        <authorList>
            <person name="Pecrix Y."/>
            <person name="Staton S.E."/>
            <person name="Sallet E."/>
            <person name="Lelandais-Briere C."/>
            <person name="Moreau S."/>
            <person name="Carrere S."/>
            <person name="Blein T."/>
            <person name="Jardinaud M.F."/>
            <person name="Latrasse D."/>
            <person name="Zouine M."/>
            <person name="Zahm M."/>
            <person name="Kreplak J."/>
            <person name="Mayjonade B."/>
            <person name="Satge C."/>
            <person name="Perez M."/>
            <person name="Cauet S."/>
            <person name="Marande W."/>
            <person name="Chantry-Darmon C."/>
            <person name="Lopez-Roques C."/>
            <person name="Bouchez O."/>
            <person name="Berard A."/>
            <person name="Debelle F."/>
            <person name="Munos S."/>
            <person name="Bendahmane A."/>
            <person name="Berges H."/>
            <person name="Niebel A."/>
            <person name="Buitink J."/>
            <person name="Frugier F."/>
            <person name="Benhamed M."/>
            <person name="Crespi M."/>
            <person name="Gouzy J."/>
            <person name="Gamas P."/>
        </authorList>
    </citation>
    <scope>NUCLEOTIDE SEQUENCE [LARGE SCALE GENOMIC DNA]</scope>
    <source>
        <strain evidence="11">cv. Jemalong A17</strain>
    </source>
</reference>
<dbReference type="GO" id="GO:0003700">
    <property type="term" value="F:DNA-binding transcription factor activity"/>
    <property type="evidence" value="ECO:0000318"/>
    <property type="project" value="GO_Central"/>
</dbReference>
<dbReference type="AlphaFoldDB" id="A0A072VJR1"/>